<evidence type="ECO:0000313" key="1">
    <source>
        <dbReference type="EMBL" id="CAB4832163.1"/>
    </source>
</evidence>
<protein>
    <submittedName>
        <fullName evidence="2">Unannotated protein</fullName>
    </submittedName>
</protein>
<evidence type="ECO:0000313" key="3">
    <source>
        <dbReference type="EMBL" id="CAB5025220.1"/>
    </source>
</evidence>
<dbReference type="InterPro" id="IPR001451">
    <property type="entry name" value="Hexapep"/>
</dbReference>
<name>A0A6J7ETF8_9ZZZZ</name>
<dbReference type="EMBL" id="CAFBPM010000011">
    <property type="protein sequence ID" value="CAB5025220.1"/>
    <property type="molecule type" value="Genomic_DNA"/>
</dbReference>
<sequence>MPIYRLDQKVPAIHPDAYVSPDAVIIGDVSVGPEASIWPGVVLRADHGTISIGAQTSIQDGSVIHCGPGFPTVIGERCVVGHIVHIEGGILDDDCLVGSGSVVLHYAHICSWAMVGANAVVPTNMEVPTDALALGVPAKIKEGGSNRELIKVSAMQYVQNVSYFKKHLHRVD</sequence>
<dbReference type="InterPro" id="IPR050484">
    <property type="entry name" value="Transf_Hexapept/Carb_Anhydrase"/>
</dbReference>
<dbReference type="CDD" id="cd04645">
    <property type="entry name" value="LbH_gamma_CA_like"/>
    <property type="match status" value="1"/>
</dbReference>
<dbReference type="EMBL" id="CAFBLT010000004">
    <property type="protein sequence ID" value="CAB4884375.1"/>
    <property type="molecule type" value="Genomic_DNA"/>
</dbReference>
<accession>A0A6J7ETF8</accession>
<proteinExistence type="predicted"/>
<dbReference type="SUPFAM" id="SSF51161">
    <property type="entry name" value="Trimeric LpxA-like enzymes"/>
    <property type="match status" value="1"/>
</dbReference>
<evidence type="ECO:0000313" key="2">
    <source>
        <dbReference type="EMBL" id="CAB4884375.1"/>
    </source>
</evidence>
<gene>
    <name evidence="1" type="ORF">UFOPK3164_01310</name>
    <name evidence="2" type="ORF">UFOPK3427_01885</name>
    <name evidence="3" type="ORF">UFOPK4112_01163</name>
</gene>
<dbReference type="EMBL" id="CAFABE010000070">
    <property type="protein sequence ID" value="CAB4832163.1"/>
    <property type="molecule type" value="Genomic_DNA"/>
</dbReference>
<dbReference type="PANTHER" id="PTHR13061:SF29">
    <property type="entry name" value="GAMMA CARBONIC ANHYDRASE-LIKE 1, MITOCHONDRIAL-RELATED"/>
    <property type="match status" value="1"/>
</dbReference>
<dbReference type="Pfam" id="PF00132">
    <property type="entry name" value="Hexapep"/>
    <property type="match status" value="1"/>
</dbReference>
<reference evidence="2" key="1">
    <citation type="submission" date="2020-05" db="EMBL/GenBank/DDBJ databases">
        <authorList>
            <person name="Chiriac C."/>
            <person name="Salcher M."/>
            <person name="Ghai R."/>
            <person name="Kavagutti S V."/>
        </authorList>
    </citation>
    <scope>NUCLEOTIDE SEQUENCE</scope>
</reference>
<dbReference type="InterPro" id="IPR047324">
    <property type="entry name" value="LbH_gamma_CA-like"/>
</dbReference>
<dbReference type="PANTHER" id="PTHR13061">
    <property type="entry name" value="DYNACTIN SUBUNIT P25"/>
    <property type="match status" value="1"/>
</dbReference>
<dbReference type="AlphaFoldDB" id="A0A6J7ETF8"/>
<dbReference type="Gene3D" id="2.160.10.10">
    <property type="entry name" value="Hexapeptide repeat proteins"/>
    <property type="match status" value="1"/>
</dbReference>
<organism evidence="2">
    <name type="scientific">freshwater metagenome</name>
    <dbReference type="NCBI Taxonomy" id="449393"/>
    <lineage>
        <taxon>unclassified sequences</taxon>
        <taxon>metagenomes</taxon>
        <taxon>ecological metagenomes</taxon>
    </lineage>
</organism>
<dbReference type="InterPro" id="IPR011004">
    <property type="entry name" value="Trimer_LpxA-like_sf"/>
</dbReference>